<dbReference type="PANTHER" id="PTHR46796:SF13">
    <property type="entry name" value="HTH-TYPE TRANSCRIPTIONAL ACTIVATOR RHAS"/>
    <property type="match status" value="1"/>
</dbReference>
<keyword evidence="3" id="KW-0804">Transcription</keyword>
<feature type="domain" description="HTH araC/xylS-type" evidence="4">
    <location>
        <begin position="175"/>
        <end position="278"/>
    </location>
</feature>
<dbReference type="PANTHER" id="PTHR46796">
    <property type="entry name" value="HTH-TYPE TRANSCRIPTIONAL ACTIVATOR RHAS-RELATED"/>
    <property type="match status" value="1"/>
</dbReference>
<dbReference type="KEGG" id="bcv:Bcav_0118"/>
<dbReference type="GO" id="GO:0003700">
    <property type="term" value="F:DNA-binding transcription factor activity"/>
    <property type="evidence" value="ECO:0007669"/>
    <property type="project" value="InterPro"/>
</dbReference>
<dbReference type="InterPro" id="IPR046532">
    <property type="entry name" value="DUF6597"/>
</dbReference>
<organism evidence="5 6">
    <name type="scientific">Beutenbergia cavernae (strain ATCC BAA-8 / DSM 12333 / CCUG 43141 / JCM 11478 / NBRC 16432 / NCIMB 13614 / HKI 0122)</name>
    <dbReference type="NCBI Taxonomy" id="471853"/>
    <lineage>
        <taxon>Bacteria</taxon>
        <taxon>Bacillati</taxon>
        <taxon>Actinomycetota</taxon>
        <taxon>Actinomycetes</taxon>
        <taxon>Micrococcales</taxon>
        <taxon>Beutenbergiaceae</taxon>
        <taxon>Beutenbergia</taxon>
    </lineage>
</organism>
<sequence>MPADGRGALVHPHQLQRVLHRAVLPVIDPRLAPYVEHFWSVAWQRHGEAPATSEVITRPVCHLTFENGVADDGGPLVRHGVTMPAAVVTTVWTRRFVVDLDGEGRAFGVGFRPGGLAALAGRELLADLTLPADDVLPGAAALLPRVLAEDDDAARHAVVEGWLVGLAAEPDPAYLDAVALIERVWTDSSIVRVEQIGEVAGLSARSVQRMFRRYVGVGPKWVLVRARLRDAAARLDGEGEASVSLADLAAELGWADQSHLVRDFRRQLGTTPGRYARDARAAPTT</sequence>
<gene>
    <name evidence="5" type="ordered locus">Bcav_0118</name>
</gene>
<keyword evidence="6" id="KW-1185">Reference proteome</keyword>
<accession>C5BV09</accession>
<protein>
    <submittedName>
        <fullName evidence="5">Transcriptional regulator, AraC family</fullName>
    </submittedName>
</protein>
<evidence type="ECO:0000256" key="3">
    <source>
        <dbReference type="ARBA" id="ARBA00023163"/>
    </source>
</evidence>
<dbReference type="InterPro" id="IPR018060">
    <property type="entry name" value="HTH_AraC"/>
</dbReference>
<evidence type="ECO:0000259" key="4">
    <source>
        <dbReference type="PROSITE" id="PS01124"/>
    </source>
</evidence>
<dbReference type="PROSITE" id="PS01124">
    <property type="entry name" value="HTH_ARAC_FAMILY_2"/>
    <property type="match status" value="1"/>
</dbReference>
<dbReference type="HOGENOM" id="CLU_066193_5_0_11"/>
<keyword evidence="1" id="KW-0805">Transcription regulation</keyword>
<dbReference type="InterPro" id="IPR009057">
    <property type="entry name" value="Homeodomain-like_sf"/>
</dbReference>
<dbReference type="InterPro" id="IPR050204">
    <property type="entry name" value="AraC_XylS_family_regulators"/>
</dbReference>
<dbReference type="STRING" id="471853.Bcav_0118"/>
<dbReference type="Pfam" id="PF20240">
    <property type="entry name" value="DUF6597"/>
    <property type="match status" value="1"/>
</dbReference>
<evidence type="ECO:0000313" key="5">
    <source>
        <dbReference type="EMBL" id="ACQ78383.1"/>
    </source>
</evidence>
<evidence type="ECO:0000313" key="6">
    <source>
        <dbReference type="Proteomes" id="UP000007962"/>
    </source>
</evidence>
<dbReference type="Gene3D" id="1.10.10.60">
    <property type="entry name" value="Homeodomain-like"/>
    <property type="match status" value="1"/>
</dbReference>
<dbReference type="Proteomes" id="UP000007962">
    <property type="component" value="Chromosome"/>
</dbReference>
<dbReference type="SMART" id="SM00342">
    <property type="entry name" value="HTH_ARAC"/>
    <property type="match status" value="1"/>
</dbReference>
<name>C5BV09_BEUC1</name>
<evidence type="ECO:0000256" key="1">
    <source>
        <dbReference type="ARBA" id="ARBA00023015"/>
    </source>
</evidence>
<dbReference type="eggNOG" id="COG2207">
    <property type="taxonomic scope" value="Bacteria"/>
</dbReference>
<evidence type="ECO:0000256" key="2">
    <source>
        <dbReference type="ARBA" id="ARBA00023125"/>
    </source>
</evidence>
<reference evidence="5 6" key="1">
    <citation type="journal article" date="2009" name="Stand. Genomic Sci.">
        <title>Complete genome sequence of Beutenbergia cavernae type strain (HKI 0122).</title>
        <authorList>
            <person name="Land M."/>
            <person name="Pukall R."/>
            <person name="Abt B."/>
            <person name="Goker M."/>
            <person name="Rohde M."/>
            <person name="Glavina Del Rio T."/>
            <person name="Tice H."/>
            <person name="Copeland A."/>
            <person name="Cheng J.F."/>
            <person name="Lucas S."/>
            <person name="Chen F."/>
            <person name="Nolan M."/>
            <person name="Bruce D."/>
            <person name="Goodwin L."/>
            <person name="Pitluck S."/>
            <person name="Ivanova N."/>
            <person name="Mavromatis K."/>
            <person name="Ovchinnikova G."/>
            <person name="Pati A."/>
            <person name="Chen A."/>
            <person name="Palaniappan K."/>
            <person name="Hauser L."/>
            <person name="Chang Y.J."/>
            <person name="Jefferies C.C."/>
            <person name="Saunders E."/>
            <person name="Brettin T."/>
            <person name="Detter J.C."/>
            <person name="Han C."/>
            <person name="Chain P."/>
            <person name="Bristow J."/>
            <person name="Eisen J.A."/>
            <person name="Markowitz V."/>
            <person name="Hugenholtz P."/>
            <person name="Kyrpides N.C."/>
            <person name="Klenk H.P."/>
            <person name="Lapidus A."/>
        </authorList>
    </citation>
    <scope>NUCLEOTIDE SEQUENCE [LARGE SCALE GENOMIC DNA]</scope>
    <source>
        <strain evidence="6">ATCC BAA-8 / DSM 12333 / NBRC 16432</strain>
    </source>
</reference>
<proteinExistence type="predicted"/>
<dbReference type="AlphaFoldDB" id="C5BV09"/>
<dbReference type="GO" id="GO:0043565">
    <property type="term" value="F:sequence-specific DNA binding"/>
    <property type="evidence" value="ECO:0007669"/>
    <property type="project" value="InterPro"/>
</dbReference>
<dbReference type="SUPFAM" id="SSF46689">
    <property type="entry name" value="Homeodomain-like"/>
    <property type="match status" value="1"/>
</dbReference>
<keyword evidence="2" id="KW-0238">DNA-binding</keyword>
<dbReference type="Pfam" id="PF12833">
    <property type="entry name" value="HTH_18"/>
    <property type="match status" value="1"/>
</dbReference>
<dbReference type="EMBL" id="CP001618">
    <property type="protein sequence ID" value="ACQ78383.1"/>
    <property type="molecule type" value="Genomic_DNA"/>
</dbReference>